<proteinExistence type="predicted"/>
<evidence type="ECO:0000313" key="2">
    <source>
        <dbReference type="Proteomes" id="UP000233556"/>
    </source>
</evidence>
<dbReference type="EMBL" id="KZ508193">
    <property type="protein sequence ID" value="PKU35555.1"/>
    <property type="molecule type" value="Genomic_DNA"/>
</dbReference>
<name>A0A2I0TP67_LIMLA</name>
<reference evidence="2" key="2">
    <citation type="submission" date="2017-12" db="EMBL/GenBank/DDBJ databases">
        <title>Genome sequence of the Bar-tailed Godwit (Limosa lapponica baueri).</title>
        <authorList>
            <person name="Lima N.C.B."/>
            <person name="Parody-Merino A.M."/>
            <person name="Battley P.F."/>
            <person name="Fidler A.E."/>
            <person name="Prosdocimi F."/>
        </authorList>
    </citation>
    <scope>NUCLEOTIDE SEQUENCE [LARGE SCALE GENOMIC DNA]</scope>
</reference>
<keyword evidence="2" id="KW-1185">Reference proteome</keyword>
<reference evidence="2" key="1">
    <citation type="submission" date="2017-11" db="EMBL/GenBank/DDBJ databases">
        <authorList>
            <person name="Lima N.C."/>
            <person name="Parody-Merino A.M."/>
            <person name="Battley P.F."/>
            <person name="Fidler A.E."/>
            <person name="Prosdocimi F."/>
        </authorList>
    </citation>
    <scope>NUCLEOTIDE SEQUENCE [LARGE SCALE GENOMIC DNA]</scope>
</reference>
<gene>
    <name evidence="1" type="ORF">llap_14141</name>
</gene>
<protein>
    <submittedName>
        <fullName evidence="1">Uncharacterized protein</fullName>
    </submittedName>
</protein>
<accession>A0A2I0TP67</accession>
<dbReference type="Proteomes" id="UP000233556">
    <property type="component" value="Unassembled WGS sequence"/>
</dbReference>
<evidence type="ECO:0000313" key="1">
    <source>
        <dbReference type="EMBL" id="PKU35555.1"/>
    </source>
</evidence>
<sequence>MPASRSEEDCFLGSPPGVETSECHRFQVNLQSGRWKEMVCRSSFFSSDLKEDVPFDYINNSIAVHAISFFAVEELGGEEAKELPALLGFICCDDASSDRDVSLCIPGSSPWAGDCINESLRHIVHGETSGEALLCKPMLEMLCCC</sequence>
<dbReference type="AlphaFoldDB" id="A0A2I0TP67"/>
<organism evidence="1 2">
    <name type="scientific">Limosa lapponica baueri</name>
    <dbReference type="NCBI Taxonomy" id="1758121"/>
    <lineage>
        <taxon>Eukaryota</taxon>
        <taxon>Metazoa</taxon>
        <taxon>Chordata</taxon>
        <taxon>Craniata</taxon>
        <taxon>Vertebrata</taxon>
        <taxon>Euteleostomi</taxon>
        <taxon>Archelosauria</taxon>
        <taxon>Archosauria</taxon>
        <taxon>Dinosauria</taxon>
        <taxon>Saurischia</taxon>
        <taxon>Theropoda</taxon>
        <taxon>Coelurosauria</taxon>
        <taxon>Aves</taxon>
        <taxon>Neognathae</taxon>
        <taxon>Neoaves</taxon>
        <taxon>Charadriiformes</taxon>
        <taxon>Scolopacidae</taxon>
        <taxon>Limosa</taxon>
    </lineage>
</organism>